<keyword evidence="3" id="KW-0964">Secreted</keyword>
<keyword evidence="5" id="KW-0325">Glycoprotein</keyword>
<protein>
    <submittedName>
        <fullName evidence="7">Uncharacterized protein</fullName>
    </submittedName>
</protein>
<comment type="subcellular location">
    <subcellularLocation>
        <location evidence="1">Secreted</location>
    </subcellularLocation>
</comment>
<feature type="transmembrane region" description="Helical" evidence="6">
    <location>
        <begin position="16"/>
        <end position="36"/>
    </location>
</feature>
<name>A0AAD8ZUT9_9TELE</name>
<keyword evidence="4" id="KW-0732">Signal</keyword>
<proteinExistence type="inferred from homology"/>
<evidence type="ECO:0000313" key="8">
    <source>
        <dbReference type="Proteomes" id="UP001239994"/>
    </source>
</evidence>
<evidence type="ECO:0000313" key="7">
    <source>
        <dbReference type="EMBL" id="KAK1805612.1"/>
    </source>
</evidence>
<comment type="similarity">
    <text evidence="2">Belongs to the LEG1 family.</text>
</comment>
<keyword evidence="6" id="KW-1133">Transmembrane helix</keyword>
<dbReference type="GO" id="GO:0005615">
    <property type="term" value="C:extracellular space"/>
    <property type="evidence" value="ECO:0007669"/>
    <property type="project" value="TreeGrafter"/>
</dbReference>
<keyword evidence="8" id="KW-1185">Reference proteome</keyword>
<evidence type="ECO:0000256" key="4">
    <source>
        <dbReference type="ARBA" id="ARBA00022729"/>
    </source>
</evidence>
<dbReference type="PANTHER" id="PTHR18820">
    <property type="entry name" value="LEG1"/>
    <property type="match status" value="1"/>
</dbReference>
<evidence type="ECO:0000256" key="3">
    <source>
        <dbReference type="ARBA" id="ARBA00022525"/>
    </source>
</evidence>
<evidence type="ECO:0000256" key="2">
    <source>
        <dbReference type="ARBA" id="ARBA00009122"/>
    </source>
</evidence>
<evidence type="ECO:0000256" key="6">
    <source>
        <dbReference type="SAM" id="Phobius"/>
    </source>
</evidence>
<dbReference type="PANTHER" id="PTHR18820:SF1">
    <property type="entry name" value="PROTEIN LEG1 HOMOLOG"/>
    <property type="match status" value="1"/>
</dbReference>
<comment type="caution">
    <text evidence="7">The sequence shown here is derived from an EMBL/GenBank/DDBJ whole genome shotgun (WGS) entry which is preliminary data.</text>
</comment>
<dbReference type="EMBL" id="JAROKS010000003">
    <property type="protein sequence ID" value="KAK1805612.1"/>
    <property type="molecule type" value="Genomic_DNA"/>
</dbReference>
<dbReference type="Proteomes" id="UP001239994">
    <property type="component" value="Unassembled WGS sequence"/>
</dbReference>
<keyword evidence="6" id="KW-0812">Transmembrane</keyword>
<evidence type="ECO:0000256" key="1">
    <source>
        <dbReference type="ARBA" id="ARBA00004613"/>
    </source>
</evidence>
<dbReference type="Pfam" id="PF05612">
    <property type="entry name" value="Leg1"/>
    <property type="match status" value="2"/>
</dbReference>
<accession>A0AAD8ZUT9</accession>
<organism evidence="7 8">
    <name type="scientific">Electrophorus voltai</name>
    <dbReference type="NCBI Taxonomy" id="2609070"/>
    <lineage>
        <taxon>Eukaryota</taxon>
        <taxon>Metazoa</taxon>
        <taxon>Chordata</taxon>
        <taxon>Craniata</taxon>
        <taxon>Vertebrata</taxon>
        <taxon>Euteleostomi</taxon>
        <taxon>Actinopterygii</taxon>
        <taxon>Neopterygii</taxon>
        <taxon>Teleostei</taxon>
        <taxon>Ostariophysi</taxon>
        <taxon>Gymnotiformes</taxon>
        <taxon>Gymnotoidei</taxon>
        <taxon>Gymnotidae</taxon>
        <taxon>Electrophorus</taxon>
    </lineage>
</organism>
<reference evidence="7" key="1">
    <citation type="submission" date="2023-03" db="EMBL/GenBank/DDBJ databases">
        <title>Electrophorus voltai genome.</title>
        <authorList>
            <person name="Bian C."/>
        </authorList>
    </citation>
    <scope>NUCLEOTIDE SEQUENCE</scope>
    <source>
        <strain evidence="7">CB-2022</strain>
        <tissue evidence="7">Muscle</tissue>
    </source>
</reference>
<dbReference type="AlphaFoldDB" id="A0AAD8ZUT9"/>
<evidence type="ECO:0000256" key="5">
    <source>
        <dbReference type="ARBA" id="ARBA00023180"/>
    </source>
</evidence>
<gene>
    <name evidence="7" type="ORF">P4O66_019893</name>
</gene>
<keyword evidence="6" id="KW-0472">Membrane</keyword>
<sequence length="399" mass="43344">YLRAPSPSTAPGMQHFFRWALALASLAVLCGAAVVMENGLPILWGKTSSLLSNLSGSRGTVTLDPWDYPQRMVMYRLLINASDPYMGSMGPGTNQNPLWGLPLQLAWKLRSGRLVDPTGADSCGQEGSEHVCIAASSWWGCVNYYLSVIPFLAAVEAGVVGEGLPRIEIQVPAQVAQDYCTSTKTCSSLHADAMAKWVTFFQSLKAISASDVREDEKKDQILGLMWAAELASLSTASNTCAERQVLGQVITCLTGVSPDSRLILMCPPRRQKQYSGLEGSFSESWLSSAQYLASTHFLSSVEMSELLMAPLPGRVLLDSDKPPNIADLSAEENHTLYVFSWINSVNKWLGGSLTTLWQRAMCSSSAREKGRALLQDVALNPRFALASIFSILTEMAMGC</sequence>
<feature type="non-terminal residue" evidence="7">
    <location>
        <position position="1"/>
    </location>
</feature>
<dbReference type="InterPro" id="IPR008499">
    <property type="entry name" value="Leg1"/>
</dbReference>